<comment type="caution">
    <text evidence="8">The sequence shown here is derived from an EMBL/GenBank/DDBJ whole genome shotgun (WGS) entry which is preliminary data.</text>
</comment>
<dbReference type="Proteomes" id="UP000570517">
    <property type="component" value="Unassembled WGS sequence"/>
</dbReference>
<dbReference type="SUPFAM" id="SSF51905">
    <property type="entry name" value="FAD/NAD(P)-binding domain"/>
    <property type="match status" value="1"/>
</dbReference>
<evidence type="ECO:0000256" key="2">
    <source>
        <dbReference type="ARBA" id="ARBA00022797"/>
    </source>
</evidence>
<dbReference type="UniPathway" id="UPA00714"/>
<dbReference type="NCBIfam" id="NF004829">
    <property type="entry name" value="PRK06183.1-3"/>
    <property type="match status" value="1"/>
</dbReference>
<feature type="domain" description="FAD-binding" evidence="7">
    <location>
        <begin position="6"/>
        <end position="340"/>
    </location>
</feature>
<dbReference type="Gene3D" id="3.30.70.2450">
    <property type="match status" value="1"/>
</dbReference>
<protein>
    <recommendedName>
        <fullName evidence="6">3-(3-hydroxy-phenyl)propionate/3-hydroxycinnamic acid hydroxylase</fullName>
        <shortName evidence="6">3-HCI hydroxylase</shortName>
        <shortName evidence="6">3-HPP hydroxylase</shortName>
        <ecNumber evidence="6">1.14.13.127</ecNumber>
    </recommendedName>
</protein>
<dbReference type="GO" id="GO:0008688">
    <property type="term" value="F:3-(3-hydroxyphenyl)propionate hydroxylase activity"/>
    <property type="evidence" value="ECO:0007669"/>
    <property type="project" value="UniProtKB-UniRule"/>
</dbReference>
<evidence type="ECO:0000256" key="3">
    <source>
        <dbReference type="ARBA" id="ARBA00022827"/>
    </source>
</evidence>
<keyword evidence="5 6" id="KW-0520">NAD</keyword>
<evidence type="ECO:0000259" key="7">
    <source>
        <dbReference type="Pfam" id="PF01494"/>
    </source>
</evidence>
<evidence type="ECO:0000256" key="5">
    <source>
        <dbReference type="ARBA" id="ARBA00023027"/>
    </source>
</evidence>
<dbReference type="InterPro" id="IPR050631">
    <property type="entry name" value="PheA/TfdB_FAD_monoxygenase"/>
</dbReference>
<comment type="pathway">
    <text evidence="6">Aromatic compound metabolism; 3-phenylpropanoate degradation.</text>
</comment>
<feature type="binding site" evidence="6">
    <location>
        <begin position="273"/>
        <end position="283"/>
    </location>
    <ligand>
        <name>FAD</name>
        <dbReference type="ChEBI" id="CHEBI:57692"/>
    </ligand>
</feature>
<comment type="catalytic activity">
    <reaction evidence="6">
        <text>(2E)-3-(3-hydroxyphenyl)prop-2-enoate + NADH + O2 + H(+) = (2E)-3-(2,3-dihydroxyphenyl)prop-2-enoate + NAD(+) + H2O</text>
        <dbReference type="Rhea" id="RHEA:27846"/>
        <dbReference type="ChEBI" id="CHEBI:15377"/>
        <dbReference type="ChEBI" id="CHEBI:15378"/>
        <dbReference type="ChEBI" id="CHEBI:15379"/>
        <dbReference type="ChEBI" id="CHEBI:47928"/>
        <dbReference type="ChEBI" id="CHEBI:57540"/>
        <dbReference type="ChEBI" id="CHEBI:57945"/>
        <dbReference type="ChEBI" id="CHEBI:58642"/>
        <dbReference type="EC" id="1.14.13.127"/>
    </reaction>
</comment>
<dbReference type="NCBIfam" id="NF004828">
    <property type="entry name" value="PRK06183.1-2"/>
    <property type="match status" value="1"/>
</dbReference>
<evidence type="ECO:0000256" key="6">
    <source>
        <dbReference type="HAMAP-Rule" id="MF_01652"/>
    </source>
</evidence>
<sequence length="567" mass="62327">MTTHNDVDVVIVGAGPSGLTLANILGLQGVRTLVVEERDTLIDYPRGVGLDDEALRTFQSIGLVDRVLPHTVPNQILRFFDAKRRLLVQMAPPDARFGWPKRNGFVQPMVDAELCRGLDRFDHVEVRFGRQMQTCVQTSDGVTVQFSDGRDPVRARYLVGCDGGRSVTRRLMGVSFDGTTSSTRWLVVDVANDPLGHPNSEVGADPRRPYVSISIAHGIRRFEFLIHPDESDELADDPAFVRRMLAQLVPHPERVDMIRHRVYTHHSRIAGSFREGRLLLAGDAAHLMPVWQGQGYNSGIRDAANLGWKLAAVVTGQAGEALLDTYDVERRKHARAMIDLSTMVGRVISPTNRRIAALRDRVIHAASVVPSLKRYVLEMRFKPMPRYQQGAVHHADAAGPGVSSPTGTLFIQPRVDTRDRQNVLLDDVLGSGFAVLCWSNNLRAVLGDAAFDRWKALGARFVEARPMTQLHWTGHDDADVTTVGDRSGALKSWFDVYTDSVLFIRPDRCIAGACIAQRAPEMSEALVDVLHLTQGGGSDSNGHDSDRAVLHVAQSATESSGTVAGTP</sequence>
<keyword evidence="2 6" id="KW-0058">Aromatic hydrocarbons catabolism</keyword>
<dbReference type="GO" id="GO:0019622">
    <property type="term" value="P:3-(3-hydroxy)phenylpropionate catabolic process"/>
    <property type="evidence" value="ECO:0007669"/>
    <property type="project" value="UniProtKB-UniRule"/>
</dbReference>
<dbReference type="EC" id="1.14.13.127" evidence="6"/>
<dbReference type="GO" id="GO:0019380">
    <property type="term" value="P:3-phenylpropionate catabolic process"/>
    <property type="evidence" value="ECO:0007669"/>
    <property type="project" value="UniProtKB-UniPathway"/>
</dbReference>
<accession>A0A850PMY3</accession>
<dbReference type="AlphaFoldDB" id="A0A850PMY3"/>
<dbReference type="GO" id="GO:0071949">
    <property type="term" value="F:FAD binding"/>
    <property type="evidence" value="ECO:0007669"/>
    <property type="project" value="InterPro"/>
</dbReference>
<keyword evidence="9" id="KW-1185">Reference proteome</keyword>
<evidence type="ECO:0000313" key="8">
    <source>
        <dbReference type="EMBL" id="NVN48705.1"/>
    </source>
</evidence>
<dbReference type="Pfam" id="PF01494">
    <property type="entry name" value="FAD_binding_3"/>
    <property type="match status" value="1"/>
</dbReference>
<dbReference type="HAMAP" id="MF_01652">
    <property type="entry name" value="MhpA"/>
    <property type="match status" value="1"/>
</dbReference>
<dbReference type="InterPro" id="IPR036188">
    <property type="entry name" value="FAD/NAD-bd_sf"/>
</dbReference>
<reference evidence="8 9" key="1">
    <citation type="submission" date="2020-05" db="EMBL/GenBank/DDBJ databases">
        <title>Draft genome sequence of Mycobacterium hippocampi DL, isolated from European seabass, Dicentrarchus labrax, reared in fish farms.</title>
        <authorList>
            <person name="Stathopoulou P."/>
            <person name="Asimakis E."/>
            <person name="Tzokas K."/>
            <person name="Batargias C."/>
            <person name="Tsiamis G."/>
        </authorList>
    </citation>
    <scope>NUCLEOTIDE SEQUENCE [LARGE SCALE GENOMIC DNA]</scope>
    <source>
        <strain evidence="8 9">DL</strain>
    </source>
</reference>
<dbReference type="RefSeq" id="WP_178357141.1">
    <property type="nucleotide sequence ID" value="NZ_JABFYL010000005.1"/>
</dbReference>
<organism evidence="8 9">
    <name type="scientific">Mycolicibacterium hippocampi</name>
    <dbReference type="NCBI Taxonomy" id="659824"/>
    <lineage>
        <taxon>Bacteria</taxon>
        <taxon>Bacillati</taxon>
        <taxon>Actinomycetota</taxon>
        <taxon>Actinomycetes</taxon>
        <taxon>Mycobacteriales</taxon>
        <taxon>Mycobacteriaceae</taxon>
        <taxon>Mycolicibacterium</taxon>
    </lineage>
</organism>
<feature type="binding site" evidence="6">
    <location>
        <begin position="8"/>
        <end position="37"/>
    </location>
    <ligand>
        <name>FAD</name>
        <dbReference type="ChEBI" id="CHEBI:57692"/>
    </ligand>
</feature>
<evidence type="ECO:0000313" key="9">
    <source>
        <dbReference type="Proteomes" id="UP000570517"/>
    </source>
</evidence>
<dbReference type="EMBL" id="JABFYL010000005">
    <property type="protein sequence ID" value="NVN48705.1"/>
    <property type="molecule type" value="Genomic_DNA"/>
</dbReference>
<keyword evidence="3 6" id="KW-0274">FAD</keyword>
<comment type="function">
    <text evidence="6">Catalyzes the insertion of one atom of molecular oxygen into position 2 of the phenyl ring of 3-(3-hydroxyphenyl)propionate (3-HPP) and hydroxycinnamic acid (3HCI).</text>
</comment>
<dbReference type="InterPro" id="IPR023786">
    <property type="entry name" value="3-HPP/3HCI_hydroxylase"/>
</dbReference>
<proteinExistence type="inferred from homology"/>
<dbReference type="PANTHER" id="PTHR43476:SF3">
    <property type="entry name" value="FAD-BINDING MONOOXYGENASE"/>
    <property type="match status" value="1"/>
</dbReference>
<keyword evidence="4 6" id="KW-0560">Oxidoreductase</keyword>
<gene>
    <name evidence="6" type="primary">mhpA</name>
    <name evidence="8" type="ORF">HLY00_4864</name>
</gene>
<evidence type="ECO:0000256" key="4">
    <source>
        <dbReference type="ARBA" id="ARBA00023002"/>
    </source>
</evidence>
<comment type="catalytic activity">
    <reaction evidence="6">
        <text>3-(3-hydroxyphenyl)propanoate + NADH + O2 + H(+) = 3-(2,3-dihydroxyphenyl)propanoate + NAD(+) + H2O</text>
        <dbReference type="Rhea" id="RHEA:24785"/>
        <dbReference type="ChEBI" id="CHEBI:15377"/>
        <dbReference type="ChEBI" id="CHEBI:15378"/>
        <dbReference type="ChEBI" id="CHEBI:15379"/>
        <dbReference type="ChEBI" id="CHEBI:46951"/>
        <dbReference type="ChEBI" id="CHEBI:57277"/>
        <dbReference type="ChEBI" id="CHEBI:57540"/>
        <dbReference type="ChEBI" id="CHEBI:57945"/>
        <dbReference type="EC" id="1.14.13.127"/>
    </reaction>
</comment>
<dbReference type="PRINTS" id="PR00420">
    <property type="entry name" value="RNGMNOXGNASE"/>
</dbReference>
<name>A0A850PMY3_9MYCO</name>
<comment type="similarity">
    <text evidence="6">Belongs to the PheA/TfdB FAD monooxygenase family.</text>
</comment>
<dbReference type="PANTHER" id="PTHR43476">
    <property type="entry name" value="3-(3-HYDROXY-PHENYL)PROPIONATE/3-HYDROXYCINNAMIC ACID HYDROXYLASE"/>
    <property type="match status" value="1"/>
</dbReference>
<evidence type="ECO:0000256" key="1">
    <source>
        <dbReference type="ARBA" id="ARBA00022630"/>
    </source>
</evidence>
<comment type="cofactor">
    <cofactor evidence="6">
        <name>FAD</name>
        <dbReference type="ChEBI" id="CHEBI:57692"/>
    </cofactor>
</comment>
<keyword evidence="1 6" id="KW-0285">Flavoprotein</keyword>
<dbReference type="NCBIfam" id="NF004831">
    <property type="entry name" value="PRK06183.1-5"/>
    <property type="match status" value="1"/>
</dbReference>
<dbReference type="Gene3D" id="3.50.50.60">
    <property type="entry name" value="FAD/NAD(P)-binding domain"/>
    <property type="match status" value="1"/>
</dbReference>
<dbReference type="InterPro" id="IPR002938">
    <property type="entry name" value="FAD-bd"/>
</dbReference>